<feature type="region of interest" description="Disordered" evidence="1">
    <location>
        <begin position="1"/>
        <end position="35"/>
    </location>
</feature>
<name>A0A0F9TQG1_9ZZZZ</name>
<evidence type="ECO:0008006" key="3">
    <source>
        <dbReference type="Google" id="ProtNLM"/>
    </source>
</evidence>
<evidence type="ECO:0000256" key="1">
    <source>
        <dbReference type="SAM" id="MobiDB-lite"/>
    </source>
</evidence>
<sequence length="188" mass="19564">MTNINKDATGADKPITEKAKEAAGSASEQVKAHARDVADTVATEASNYAGQAKDAAADEVKNVSSALRTAADEMRRGSPQERTFSQIADGLADASESMRDKDLGEMVGAVSDFAKRNPLVFLGSAALIGFAATRFAKASNSGGSRTDYGDRDDNRMARPAPGIPSSTANQTGGVQSPAIASNRERNNL</sequence>
<feature type="compositionally biased region" description="Polar residues" evidence="1">
    <location>
        <begin position="164"/>
        <end position="174"/>
    </location>
</feature>
<protein>
    <recommendedName>
        <fullName evidence="3">DUF883 domain-containing protein</fullName>
    </recommendedName>
</protein>
<accession>A0A0F9TQG1</accession>
<reference evidence="2" key="1">
    <citation type="journal article" date="2015" name="Nature">
        <title>Complex archaea that bridge the gap between prokaryotes and eukaryotes.</title>
        <authorList>
            <person name="Spang A."/>
            <person name="Saw J.H."/>
            <person name="Jorgensen S.L."/>
            <person name="Zaremba-Niedzwiedzka K."/>
            <person name="Martijn J."/>
            <person name="Lind A.E."/>
            <person name="van Eijk R."/>
            <person name="Schleper C."/>
            <person name="Guy L."/>
            <person name="Ettema T.J."/>
        </authorList>
    </citation>
    <scope>NUCLEOTIDE SEQUENCE</scope>
</reference>
<organism evidence="2">
    <name type="scientific">marine sediment metagenome</name>
    <dbReference type="NCBI Taxonomy" id="412755"/>
    <lineage>
        <taxon>unclassified sequences</taxon>
        <taxon>metagenomes</taxon>
        <taxon>ecological metagenomes</taxon>
    </lineage>
</organism>
<evidence type="ECO:0000313" key="2">
    <source>
        <dbReference type="EMBL" id="KKN51316.1"/>
    </source>
</evidence>
<proteinExistence type="predicted"/>
<gene>
    <name evidence="2" type="ORF">LCGC14_0623720</name>
</gene>
<feature type="region of interest" description="Disordered" evidence="1">
    <location>
        <begin position="137"/>
        <end position="188"/>
    </location>
</feature>
<feature type="compositionally biased region" description="Basic and acidic residues" evidence="1">
    <location>
        <begin position="147"/>
        <end position="156"/>
    </location>
</feature>
<dbReference type="EMBL" id="LAZR01001068">
    <property type="protein sequence ID" value="KKN51316.1"/>
    <property type="molecule type" value="Genomic_DNA"/>
</dbReference>
<dbReference type="AlphaFoldDB" id="A0A0F9TQG1"/>
<comment type="caution">
    <text evidence="2">The sequence shown here is derived from an EMBL/GenBank/DDBJ whole genome shotgun (WGS) entry which is preliminary data.</text>
</comment>